<keyword evidence="15" id="KW-0699">rRNA-binding</keyword>
<evidence type="ECO:0000256" key="4">
    <source>
        <dbReference type="ARBA" id="ARBA00011738"/>
    </source>
</evidence>
<dbReference type="OrthoDB" id="9805026at2"/>
<dbReference type="NCBIfam" id="TIGR02191">
    <property type="entry name" value="RNaseIII"/>
    <property type="match status" value="1"/>
</dbReference>
<dbReference type="InterPro" id="IPR000999">
    <property type="entry name" value="RNase_III_dom"/>
</dbReference>
<dbReference type="InterPro" id="IPR011907">
    <property type="entry name" value="RNase_III"/>
</dbReference>
<sequence length="245" mass="27443">MKKNPLQANESKKAVRPKDLKILTESLGIRFKKIELLELAFVHSSYQNEHSEFEEDNERLEFLGDSVLGLVVARYLYGKYPKASEGELSRLKSKLVSTAVLNSISDQLGLSAYVLLGRGEGSGSGQKKLGANLFEALIGAVFLDQGMEAAEKIILKNLIEFAENSEKLESVKDFKTLLQEVCQRKFKTLPTYRLLRESGPDHAKTFQVSVKIRDKYETEGVGKNKKFAEQDAARNMLRILGIKNG</sequence>
<comment type="function">
    <text evidence="15">Digests double-stranded RNA. Involved in the processing of primary rRNA transcript to yield the immediate precursors to the large and small rRNAs (23S and 16S). Processes some mRNAs, and tRNAs when they are encoded in the rRNA operon. Processes pre-crRNA and tracrRNA of type II CRISPR loci if present in the organism.</text>
</comment>
<dbReference type="Gene3D" id="1.10.1520.10">
    <property type="entry name" value="Ribonuclease III domain"/>
    <property type="match status" value="1"/>
</dbReference>
<dbReference type="InterPro" id="IPR014720">
    <property type="entry name" value="dsRBD_dom"/>
</dbReference>
<dbReference type="EC" id="3.1.26.3" evidence="15"/>
<dbReference type="Gene3D" id="3.30.160.20">
    <property type="match status" value="1"/>
</dbReference>
<gene>
    <name evidence="15 18" type="primary">rnc</name>
    <name evidence="18" type="ORF">EHO60_10390</name>
</gene>
<name>A0A4R9GEP6_9LEPT</name>
<evidence type="ECO:0000313" key="19">
    <source>
        <dbReference type="Proteomes" id="UP000298458"/>
    </source>
</evidence>
<keyword evidence="11 15" id="KW-0255">Endonuclease</keyword>
<feature type="active site" evidence="15">
    <location>
        <position position="135"/>
    </location>
</feature>
<evidence type="ECO:0000256" key="11">
    <source>
        <dbReference type="ARBA" id="ARBA00022759"/>
    </source>
</evidence>
<evidence type="ECO:0000256" key="2">
    <source>
        <dbReference type="ARBA" id="ARBA00004496"/>
    </source>
</evidence>
<keyword evidence="14 15" id="KW-0694">RNA-binding</keyword>
<evidence type="ECO:0000256" key="12">
    <source>
        <dbReference type="ARBA" id="ARBA00022801"/>
    </source>
</evidence>
<comment type="similarity">
    <text evidence="3">Belongs to the ribonuclease III family.</text>
</comment>
<comment type="catalytic activity">
    <reaction evidence="1 15">
        <text>Endonucleolytic cleavage to 5'-phosphomonoester.</text>
        <dbReference type="EC" id="3.1.26.3"/>
    </reaction>
</comment>
<keyword evidence="9 15" id="KW-0540">Nuclease</keyword>
<comment type="subcellular location">
    <subcellularLocation>
        <location evidence="2 15">Cytoplasm</location>
    </subcellularLocation>
</comment>
<dbReference type="GO" id="GO:0042802">
    <property type="term" value="F:identical protein binding"/>
    <property type="evidence" value="ECO:0007669"/>
    <property type="project" value="UniProtKB-ARBA"/>
</dbReference>
<dbReference type="GO" id="GO:0003725">
    <property type="term" value="F:double-stranded RNA binding"/>
    <property type="evidence" value="ECO:0007669"/>
    <property type="project" value="TreeGrafter"/>
</dbReference>
<comment type="subunit">
    <text evidence="4 15">Homodimer.</text>
</comment>
<keyword evidence="6 15" id="KW-0698">rRNA processing</keyword>
<reference evidence="18" key="1">
    <citation type="journal article" date="2019" name="PLoS Negl. Trop. Dis.">
        <title>Revisiting the worldwide diversity of Leptospira species in the environment.</title>
        <authorList>
            <person name="Vincent A.T."/>
            <person name="Schiettekatte O."/>
            <person name="Bourhy P."/>
            <person name="Veyrier F.J."/>
            <person name="Picardeau M."/>
        </authorList>
    </citation>
    <scope>NUCLEOTIDE SEQUENCE [LARGE SCALE GENOMIC DNA]</scope>
    <source>
        <strain evidence="18">SSW15</strain>
    </source>
</reference>
<dbReference type="GO" id="GO:0006397">
    <property type="term" value="P:mRNA processing"/>
    <property type="evidence" value="ECO:0007669"/>
    <property type="project" value="UniProtKB-UniRule"/>
</dbReference>
<dbReference type="GO" id="GO:0004525">
    <property type="term" value="F:ribonuclease III activity"/>
    <property type="evidence" value="ECO:0007669"/>
    <property type="project" value="UniProtKB-UniRule"/>
</dbReference>
<dbReference type="GO" id="GO:0005737">
    <property type="term" value="C:cytoplasm"/>
    <property type="evidence" value="ECO:0007669"/>
    <property type="project" value="UniProtKB-SubCell"/>
</dbReference>
<evidence type="ECO:0000256" key="1">
    <source>
        <dbReference type="ARBA" id="ARBA00000109"/>
    </source>
</evidence>
<feature type="binding site" evidence="15">
    <location>
        <position position="132"/>
    </location>
    <ligand>
        <name>Mg(2+)</name>
        <dbReference type="ChEBI" id="CHEBI:18420"/>
    </ligand>
</feature>
<feature type="domain" description="DRBM" evidence="16">
    <location>
        <begin position="173"/>
        <end position="242"/>
    </location>
</feature>
<evidence type="ECO:0000313" key="18">
    <source>
        <dbReference type="EMBL" id="TGK10328.1"/>
    </source>
</evidence>
<organism evidence="18 19">
    <name type="scientific">Leptospira fletcheri</name>
    <dbReference type="NCBI Taxonomy" id="2484981"/>
    <lineage>
        <taxon>Bacteria</taxon>
        <taxon>Pseudomonadati</taxon>
        <taxon>Spirochaetota</taxon>
        <taxon>Spirochaetia</taxon>
        <taxon>Leptospirales</taxon>
        <taxon>Leptospiraceae</taxon>
        <taxon>Leptospira</taxon>
    </lineage>
</organism>
<keyword evidence="12 15" id="KW-0378">Hydrolase</keyword>
<dbReference type="Pfam" id="PF00035">
    <property type="entry name" value="dsrm"/>
    <property type="match status" value="1"/>
</dbReference>
<keyword evidence="19" id="KW-1185">Reference proteome</keyword>
<evidence type="ECO:0000256" key="9">
    <source>
        <dbReference type="ARBA" id="ARBA00022722"/>
    </source>
</evidence>
<dbReference type="CDD" id="cd00593">
    <property type="entry name" value="RIBOc"/>
    <property type="match status" value="1"/>
</dbReference>
<dbReference type="PROSITE" id="PS00517">
    <property type="entry name" value="RNASE_3_1"/>
    <property type="match status" value="1"/>
</dbReference>
<comment type="cofactor">
    <cofactor evidence="15">
        <name>Mg(2+)</name>
        <dbReference type="ChEBI" id="CHEBI:18420"/>
    </cofactor>
</comment>
<evidence type="ECO:0000256" key="14">
    <source>
        <dbReference type="ARBA" id="ARBA00022884"/>
    </source>
</evidence>
<proteinExistence type="inferred from homology"/>
<feature type="domain" description="RNase III" evidence="17">
    <location>
        <begin position="20"/>
        <end position="146"/>
    </location>
</feature>
<keyword evidence="13 15" id="KW-0460">Magnesium</keyword>
<dbReference type="PANTHER" id="PTHR11207">
    <property type="entry name" value="RIBONUCLEASE III"/>
    <property type="match status" value="1"/>
</dbReference>
<keyword evidence="10 15" id="KW-0479">Metal-binding</keyword>
<dbReference type="CDD" id="cd10845">
    <property type="entry name" value="DSRM_RNAse_III_family"/>
    <property type="match status" value="1"/>
</dbReference>
<dbReference type="GO" id="GO:0019843">
    <property type="term" value="F:rRNA binding"/>
    <property type="evidence" value="ECO:0007669"/>
    <property type="project" value="UniProtKB-KW"/>
</dbReference>
<evidence type="ECO:0000256" key="8">
    <source>
        <dbReference type="ARBA" id="ARBA00022694"/>
    </source>
</evidence>
<dbReference type="Pfam" id="PF14622">
    <property type="entry name" value="Ribonucleas_3_3"/>
    <property type="match status" value="1"/>
</dbReference>
<evidence type="ECO:0000256" key="10">
    <source>
        <dbReference type="ARBA" id="ARBA00022723"/>
    </source>
</evidence>
<evidence type="ECO:0000256" key="3">
    <source>
        <dbReference type="ARBA" id="ARBA00010183"/>
    </source>
</evidence>
<evidence type="ECO:0000256" key="7">
    <source>
        <dbReference type="ARBA" id="ARBA00022664"/>
    </source>
</evidence>
<feature type="binding site" evidence="15">
    <location>
        <position position="61"/>
    </location>
    <ligand>
        <name>Mg(2+)</name>
        <dbReference type="ChEBI" id="CHEBI:18420"/>
    </ligand>
</feature>
<dbReference type="PANTHER" id="PTHR11207:SF0">
    <property type="entry name" value="RIBONUCLEASE 3"/>
    <property type="match status" value="1"/>
</dbReference>
<feature type="active site" evidence="15">
    <location>
        <position position="65"/>
    </location>
</feature>
<evidence type="ECO:0000256" key="6">
    <source>
        <dbReference type="ARBA" id="ARBA00022552"/>
    </source>
</evidence>
<evidence type="ECO:0000256" key="5">
    <source>
        <dbReference type="ARBA" id="ARBA00022490"/>
    </source>
</evidence>
<evidence type="ECO:0000256" key="15">
    <source>
        <dbReference type="HAMAP-Rule" id="MF_00104"/>
    </source>
</evidence>
<dbReference type="SUPFAM" id="SSF69065">
    <property type="entry name" value="RNase III domain-like"/>
    <property type="match status" value="1"/>
</dbReference>
<dbReference type="InterPro" id="IPR036389">
    <property type="entry name" value="RNase_III_sf"/>
</dbReference>
<keyword evidence="8 15" id="KW-0819">tRNA processing</keyword>
<dbReference type="AlphaFoldDB" id="A0A4R9GEP6"/>
<dbReference type="GO" id="GO:0046872">
    <property type="term" value="F:metal ion binding"/>
    <property type="evidence" value="ECO:0007669"/>
    <property type="project" value="UniProtKB-KW"/>
</dbReference>
<dbReference type="SUPFAM" id="SSF54768">
    <property type="entry name" value="dsRNA-binding domain-like"/>
    <property type="match status" value="1"/>
</dbReference>
<keyword evidence="7 15" id="KW-0507">mRNA processing</keyword>
<protein>
    <recommendedName>
        <fullName evidence="15">Ribonuclease 3</fullName>
        <ecNumber evidence="15">3.1.26.3</ecNumber>
    </recommendedName>
    <alternativeName>
        <fullName evidence="15">Ribonuclease III</fullName>
        <shortName evidence="15">RNase III</shortName>
    </alternativeName>
</protein>
<dbReference type="FunFam" id="1.10.1520.10:FF:000001">
    <property type="entry name" value="Ribonuclease 3"/>
    <property type="match status" value="1"/>
</dbReference>
<dbReference type="GO" id="GO:0008033">
    <property type="term" value="P:tRNA processing"/>
    <property type="evidence" value="ECO:0007669"/>
    <property type="project" value="UniProtKB-KW"/>
</dbReference>
<dbReference type="PROSITE" id="PS50137">
    <property type="entry name" value="DS_RBD"/>
    <property type="match status" value="1"/>
</dbReference>
<evidence type="ECO:0000259" key="16">
    <source>
        <dbReference type="PROSITE" id="PS50137"/>
    </source>
</evidence>
<dbReference type="GO" id="GO:0006364">
    <property type="term" value="P:rRNA processing"/>
    <property type="evidence" value="ECO:0007669"/>
    <property type="project" value="UniProtKB-UniRule"/>
</dbReference>
<dbReference type="PROSITE" id="PS50142">
    <property type="entry name" value="RNASE_3_2"/>
    <property type="match status" value="1"/>
</dbReference>
<dbReference type="EMBL" id="RQET01000007">
    <property type="protein sequence ID" value="TGK10328.1"/>
    <property type="molecule type" value="Genomic_DNA"/>
</dbReference>
<feature type="binding site" evidence="15">
    <location>
        <position position="135"/>
    </location>
    <ligand>
        <name>Mg(2+)</name>
        <dbReference type="ChEBI" id="CHEBI:18420"/>
    </ligand>
</feature>
<dbReference type="HAMAP" id="MF_00104">
    <property type="entry name" value="RNase_III"/>
    <property type="match status" value="1"/>
</dbReference>
<dbReference type="SMART" id="SM00358">
    <property type="entry name" value="DSRM"/>
    <property type="match status" value="1"/>
</dbReference>
<keyword evidence="5 15" id="KW-0963">Cytoplasm</keyword>
<evidence type="ECO:0000259" key="17">
    <source>
        <dbReference type="PROSITE" id="PS50142"/>
    </source>
</evidence>
<dbReference type="Proteomes" id="UP000298458">
    <property type="component" value="Unassembled WGS sequence"/>
</dbReference>
<dbReference type="GO" id="GO:0010468">
    <property type="term" value="P:regulation of gene expression"/>
    <property type="evidence" value="ECO:0007669"/>
    <property type="project" value="TreeGrafter"/>
</dbReference>
<dbReference type="SMART" id="SM00535">
    <property type="entry name" value="RIBOc"/>
    <property type="match status" value="1"/>
</dbReference>
<accession>A0A4R9GEP6</accession>
<evidence type="ECO:0000256" key="13">
    <source>
        <dbReference type="ARBA" id="ARBA00022842"/>
    </source>
</evidence>
<comment type="caution">
    <text evidence="18">The sequence shown here is derived from an EMBL/GenBank/DDBJ whole genome shotgun (WGS) entry which is preliminary data.</text>
</comment>
<dbReference type="FunFam" id="3.30.160.20:FF:000003">
    <property type="entry name" value="Ribonuclease 3"/>
    <property type="match status" value="1"/>
</dbReference>